<dbReference type="Proteomes" id="UP001207654">
    <property type="component" value="Unassembled WGS sequence"/>
</dbReference>
<keyword evidence="5" id="KW-1185">Reference proteome</keyword>
<keyword evidence="1" id="KW-0732">Signal</keyword>
<reference evidence="4 5" key="1">
    <citation type="submission" date="2022-11" db="EMBL/GenBank/DDBJ databases">
        <title>Minimal conservation of predation-associated metabolite biosynthetic gene clusters underscores biosynthetic potential of Myxococcota including descriptions for ten novel species: Archangium lansinium sp. nov., Myxococcus landrumus sp. nov., Nannocystis bai.</title>
        <authorList>
            <person name="Ahearne A."/>
            <person name="Stevens C."/>
            <person name="Phillips K."/>
        </authorList>
    </citation>
    <scope>NUCLEOTIDE SEQUENCE [LARGE SCALE GENOMIC DNA]</scope>
    <source>
        <strain evidence="4 5">MIWBW</strain>
    </source>
</reference>
<protein>
    <submittedName>
        <fullName evidence="4">Ig-like domain-containing protein</fullName>
    </submittedName>
</protein>
<comment type="caution">
    <text evidence="4">The sequence shown here is derived from an EMBL/GenBank/DDBJ whole genome shotgun (WGS) entry which is preliminary data.</text>
</comment>
<feature type="region of interest" description="Disordered" evidence="2">
    <location>
        <begin position="21"/>
        <end position="45"/>
    </location>
</feature>
<dbReference type="PROSITE" id="PS51257">
    <property type="entry name" value="PROKAR_LIPOPROTEIN"/>
    <property type="match status" value="1"/>
</dbReference>
<accession>A0ABT4A503</accession>
<proteinExistence type="predicted"/>
<name>A0ABT4A503_9BACT</name>
<organism evidence="4 5">
    <name type="scientific">Archangium lansingense</name>
    <dbReference type="NCBI Taxonomy" id="2995310"/>
    <lineage>
        <taxon>Bacteria</taxon>
        <taxon>Pseudomonadati</taxon>
        <taxon>Myxococcota</taxon>
        <taxon>Myxococcia</taxon>
        <taxon>Myxococcales</taxon>
        <taxon>Cystobacterineae</taxon>
        <taxon>Archangiaceae</taxon>
        <taxon>Archangium</taxon>
    </lineage>
</organism>
<dbReference type="RefSeq" id="WP_267534950.1">
    <property type="nucleotide sequence ID" value="NZ_JAPNKA010000001.1"/>
</dbReference>
<dbReference type="InterPro" id="IPR032812">
    <property type="entry name" value="SbsA_Ig"/>
</dbReference>
<evidence type="ECO:0000259" key="3">
    <source>
        <dbReference type="Pfam" id="PF13205"/>
    </source>
</evidence>
<dbReference type="InterPro" id="IPR014755">
    <property type="entry name" value="Cu-Rt/internalin_Ig-like"/>
</dbReference>
<evidence type="ECO:0000313" key="4">
    <source>
        <dbReference type="EMBL" id="MCY1076042.1"/>
    </source>
</evidence>
<dbReference type="Pfam" id="PF13205">
    <property type="entry name" value="Big_5"/>
    <property type="match status" value="1"/>
</dbReference>
<dbReference type="Gene3D" id="2.60.40.1220">
    <property type="match status" value="1"/>
</dbReference>
<evidence type="ECO:0000256" key="2">
    <source>
        <dbReference type="SAM" id="MobiDB-lite"/>
    </source>
</evidence>
<dbReference type="EMBL" id="JAPNKA010000001">
    <property type="protein sequence ID" value="MCY1076042.1"/>
    <property type="molecule type" value="Genomic_DNA"/>
</dbReference>
<evidence type="ECO:0000256" key="1">
    <source>
        <dbReference type="ARBA" id="ARBA00022729"/>
    </source>
</evidence>
<feature type="domain" description="SbsA Ig-like" evidence="3">
    <location>
        <begin position="33"/>
        <end position="124"/>
    </location>
</feature>
<gene>
    <name evidence="4" type="ORF">OV287_16330</name>
</gene>
<sequence length="419" mass="44350">MRPFPGTALLTACALTLTACEDRPTPPAPPGADTQPPKVTATSPTEHAEAVLPGATTEVSITFSEPMKPDTGTLVPSSGLKLGAPAWSGNTLKVPVTGLGHDDAHSLELKGFQDMAGNALDGTVLLGDGKLDFRTGSDHPRASVSSSSVAEGAQGVYPVEMYYDAEASRPGAYFRKVLTVTFTEAMDPAFAQVTLVNRTDTTLAPRPLTGQWSPDGLTLTLTLTAPEEGGPPLEEESTYALDLSALRSAAAGNRLEASTFLGDGKLDFTTGKRNGDLEHACTHSLVSTVESVTAAPNMPPFGFPPSTDMGHTRYRLTLPTADAGSHVGHTELVSKPDQDEFIVLYLDQNIPVGVWDELDAVDVPVEVSPTAAVCPGITYQARFTVTQGDRFYYLRFGATPSAELEFILERYASPALTPR</sequence>
<evidence type="ECO:0000313" key="5">
    <source>
        <dbReference type="Proteomes" id="UP001207654"/>
    </source>
</evidence>